<dbReference type="InterPro" id="IPR037682">
    <property type="entry name" value="TonB_C"/>
</dbReference>
<evidence type="ECO:0000256" key="8">
    <source>
        <dbReference type="ARBA" id="ARBA00022989"/>
    </source>
</evidence>
<dbReference type="InterPro" id="IPR051045">
    <property type="entry name" value="TonB-dependent_transducer"/>
</dbReference>
<reference evidence="13 14" key="1">
    <citation type="journal article" date="2018" name="Int. J. Syst. Evol. Microbiol.">
        <title>Methylomusa anaerophila gen. nov., sp. nov., an anaerobic methanol-utilizing bacterium isolated from a microbial fuel cell.</title>
        <authorList>
            <person name="Amano N."/>
            <person name="Yamamuro A."/>
            <person name="Miyahara M."/>
            <person name="Kouzuma A."/>
            <person name="Abe T."/>
            <person name="Watanabe K."/>
        </authorList>
    </citation>
    <scope>NUCLEOTIDE SEQUENCE [LARGE SCALE GENOMIC DNA]</scope>
    <source>
        <strain evidence="13 14">MMFC1</strain>
    </source>
</reference>
<evidence type="ECO:0000313" key="14">
    <source>
        <dbReference type="Proteomes" id="UP000276437"/>
    </source>
</evidence>
<evidence type="ECO:0000256" key="9">
    <source>
        <dbReference type="ARBA" id="ARBA00023136"/>
    </source>
</evidence>
<sequence>METQIRWRKALVISLLFHSIVLIGVGWMTARLFTATEPPEQYLELELAAEAENPGPTADGNPAPEPAAVQDRPVIAAETKPTPAPVRRAPAVVEETAAAAGRSEESSEPGGNASAAGSEESSAAGSGNGSTGKSGQGGVIPPSILSRVEPAYPEPDRQAGREGTVVLKIQILANGRPGSITVHNSSGFALLDEAAVAAVRQWQFIPARERETGQAITCYTTMPVVFRLKV</sequence>
<comment type="subcellular location">
    <subcellularLocation>
        <location evidence="1">Cell inner membrane</location>
        <topology evidence="1">Single-pass membrane protein</topology>
        <orientation evidence="1">Periplasmic side</orientation>
    </subcellularLocation>
</comment>
<protein>
    <submittedName>
        <fullName evidence="13">Transport protein TonB</fullName>
    </submittedName>
</protein>
<dbReference type="InterPro" id="IPR006260">
    <property type="entry name" value="TonB/TolA_C"/>
</dbReference>
<evidence type="ECO:0000256" key="4">
    <source>
        <dbReference type="ARBA" id="ARBA00022475"/>
    </source>
</evidence>
<dbReference type="GO" id="GO:0015031">
    <property type="term" value="P:protein transport"/>
    <property type="evidence" value="ECO:0007669"/>
    <property type="project" value="UniProtKB-KW"/>
</dbReference>
<keyword evidence="14" id="KW-1185">Reference proteome</keyword>
<feature type="region of interest" description="Disordered" evidence="10">
    <location>
        <begin position="95"/>
        <end position="159"/>
    </location>
</feature>
<feature type="domain" description="TonB C-terminal" evidence="12">
    <location>
        <begin position="137"/>
        <end position="230"/>
    </location>
</feature>
<dbReference type="RefSeq" id="WP_126305567.1">
    <property type="nucleotide sequence ID" value="NZ_AP018449.1"/>
</dbReference>
<dbReference type="PANTHER" id="PTHR33446">
    <property type="entry name" value="PROTEIN TONB-RELATED"/>
    <property type="match status" value="1"/>
</dbReference>
<gene>
    <name evidence="13" type="ORF">MAMMFC1_00055</name>
</gene>
<dbReference type="Proteomes" id="UP000276437">
    <property type="component" value="Chromosome"/>
</dbReference>
<organism evidence="13 14">
    <name type="scientific">Methylomusa anaerophila</name>
    <dbReference type="NCBI Taxonomy" id="1930071"/>
    <lineage>
        <taxon>Bacteria</taxon>
        <taxon>Bacillati</taxon>
        <taxon>Bacillota</taxon>
        <taxon>Negativicutes</taxon>
        <taxon>Selenomonadales</taxon>
        <taxon>Sporomusaceae</taxon>
        <taxon>Methylomusa</taxon>
    </lineage>
</organism>
<evidence type="ECO:0000256" key="3">
    <source>
        <dbReference type="ARBA" id="ARBA00022448"/>
    </source>
</evidence>
<keyword evidence="8 11" id="KW-1133">Transmembrane helix</keyword>
<keyword evidence="4" id="KW-1003">Cell membrane</keyword>
<keyword evidence="9 11" id="KW-0472">Membrane</keyword>
<evidence type="ECO:0000313" key="13">
    <source>
        <dbReference type="EMBL" id="BBB89422.1"/>
    </source>
</evidence>
<evidence type="ECO:0000256" key="5">
    <source>
        <dbReference type="ARBA" id="ARBA00022519"/>
    </source>
</evidence>
<dbReference type="OrthoDB" id="1681210at2"/>
<dbReference type="AlphaFoldDB" id="A0A348AEC4"/>
<dbReference type="Gene3D" id="3.30.1150.10">
    <property type="match status" value="1"/>
</dbReference>
<accession>A0A348AEC4</accession>
<feature type="transmembrane region" description="Helical" evidence="11">
    <location>
        <begin position="12"/>
        <end position="33"/>
    </location>
</feature>
<evidence type="ECO:0000256" key="6">
    <source>
        <dbReference type="ARBA" id="ARBA00022692"/>
    </source>
</evidence>
<comment type="similarity">
    <text evidence="2">Belongs to the TonB family.</text>
</comment>
<keyword evidence="7" id="KW-0653">Protein transport</keyword>
<dbReference type="PROSITE" id="PS52015">
    <property type="entry name" value="TONB_CTD"/>
    <property type="match status" value="1"/>
</dbReference>
<dbReference type="NCBIfam" id="TIGR01352">
    <property type="entry name" value="tonB_Cterm"/>
    <property type="match status" value="1"/>
</dbReference>
<keyword evidence="6 11" id="KW-0812">Transmembrane</keyword>
<dbReference type="GO" id="GO:0055085">
    <property type="term" value="P:transmembrane transport"/>
    <property type="evidence" value="ECO:0007669"/>
    <property type="project" value="InterPro"/>
</dbReference>
<evidence type="ECO:0000256" key="7">
    <source>
        <dbReference type="ARBA" id="ARBA00022927"/>
    </source>
</evidence>
<keyword evidence="3" id="KW-0813">Transport</keyword>
<evidence type="ECO:0000256" key="1">
    <source>
        <dbReference type="ARBA" id="ARBA00004383"/>
    </source>
</evidence>
<keyword evidence="5" id="KW-0997">Cell inner membrane</keyword>
<dbReference type="SUPFAM" id="SSF74653">
    <property type="entry name" value="TolA/TonB C-terminal domain"/>
    <property type="match status" value="1"/>
</dbReference>
<evidence type="ECO:0000256" key="11">
    <source>
        <dbReference type="SAM" id="Phobius"/>
    </source>
</evidence>
<dbReference type="GO" id="GO:0005886">
    <property type="term" value="C:plasma membrane"/>
    <property type="evidence" value="ECO:0007669"/>
    <property type="project" value="UniProtKB-SubCell"/>
</dbReference>
<evidence type="ECO:0000259" key="12">
    <source>
        <dbReference type="PROSITE" id="PS52015"/>
    </source>
</evidence>
<dbReference type="KEGG" id="mana:MAMMFC1_00055"/>
<proteinExistence type="inferred from homology"/>
<dbReference type="Pfam" id="PF03544">
    <property type="entry name" value="TonB_C"/>
    <property type="match status" value="1"/>
</dbReference>
<name>A0A348AEC4_9FIRM</name>
<evidence type="ECO:0000256" key="2">
    <source>
        <dbReference type="ARBA" id="ARBA00006555"/>
    </source>
</evidence>
<dbReference type="EMBL" id="AP018449">
    <property type="protein sequence ID" value="BBB89422.1"/>
    <property type="molecule type" value="Genomic_DNA"/>
</dbReference>
<evidence type="ECO:0000256" key="10">
    <source>
        <dbReference type="SAM" id="MobiDB-lite"/>
    </source>
</evidence>
<feature type="compositionally biased region" description="Low complexity" evidence="10">
    <location>
        <begin position="108"/>
        <end position="125"/>
    </location>
</feature>
<feature type="compositionally biased region" description="Gly residues" evidence="10">
    <location>
        <begin position="126"/>
        <end position="138"/>
    </location>
</feature>